<protein>
    <submittedName>
        <fullName evidence="1">Uncharacterized protein</fullName>
    </submittedName>
</protein>
<organism evidence="1">
    <name type="scientific">Siphoviridae sp. ct5co22</name>
    <dbReference type="NCBI Taxonomy" id="2826294"/>
    <lineage>
        <taxon>Viruses</taxon>
        <taxon>Duplodnaviria</taxon>
        <taxon>Heunggongvirae</taxon>
        <taxon>Uroviricota</taxon>
        <taxon>Caudoviricetes</taxon>
    </lineage>
</organism>
<sequence length="129" mass="14343">MAFTPYGFQNPYYPPPMQDNLMQMRQQFQPPAPAPQQGMIWVQGETGAKSYMVASGNTVPLWDSENQTVYIKSVDAAGMPSMRVLDYTERTAAPRAAQTPAVEYVPRSEFDALAAQVAALKKEKEEEHG</sequence>
<evidence type="ECO:0000313" key="1">
    <source>
        <dbReference type="EMBL" id="DAE22626.1"/>
    </source>
</evidence>
<proteinExistence type="predicted"/>
<reference evidence="1" key="1">
    <citation type="journal article" date="2021" name="Proc. Natl. Acad. Sci. U.S.A.">
        <title>A Catalog of Tens of Thousands of Viruses from Human Metagenomes Reveals Hidden Associations with Chronic Diseases.</title>
        <authorList>
            <person name="Tisza M.J."/>
            <person name="Buck C.B."/>
        </authorList>
    </citation>
    <scope>NUCLEOTIDE SEQUENCE</scope>
    <source>
        <strain evidence="1">Ct5co22</strain>
    </source>
</reference>
<dbReference type="EMBL" id="BK015735">
    <property type="protein sequence ID" value="DAE22626.1"/>
    <property type="molecule type" value="Genomic_DNA"/>
</dbReference>
<name>A0A8S5QUI2_9CAUD</name>
<accession>A0A8S5QUI2</accession>